<feature type="compositionally biased region" description="Polar residues" evidence="1">
    <location>
        <begin position="49"/>
        <end position="60"/>
    </location>
</feature>
<organism evidence="2 3">
    <name type="scientific">Microvirga makkahensis</name>
    <dbReference type="NCBI Taxonomy" id="1128670"/>
    <lineage>
        <taxon>Bacteria</taxon>
        <taxon>Pseudomonadati</taxon>
        <taxon>Pseudomonadota</taxon>
        <taxon>Alphaproteobacteria</taxon>
        <taxon>Hyphomicrobiales</taxon>
        <taxon>Methylobacteriaceae</taxon>
        <taxon>Microvirga</taxon>
    </lineage>
</organism>
<dbReference type="EMBL" id="WURB01000008">
    <property type="protein sequence ID" value="MXQ12469.1"/>
    <property type="molecule type" value="Genomic_DNA"/>
</dbReference>
<gene>
    <name evidence="2" type="ORF">GR328_13565</name>
</gene>
<protein>
    <submittedName>
        <fullName evidence="2">Uncharacterized protein</fullName>
    </submittedName>
</protein>
<reference evidence="2 3" key="1">
    <citation type="submission" date="2019-12" db="EMBL/GenBank/DDBJ databases">
        <authorList>
            <person name="Yuan C.-G."/>
        </authorList>
    </citation>
    <scope>NUCLEOTIDE SEQUENCE [LARGE SCALE GENOMIC DNA]</scope>
    <source>
        <strain evidence="2 3">KCTC 23863</strain>
    </source>
</reference>
<dbReference type="Proteomes" id="UP000436483">
    <property type="component" value="Unassembled WGS sequence"/>
</dbReference>
<dbReference type="AlphaFoldDB" id="A0A7X3SPT9"/>
<sequence>MDRDRAIDNVARAFYVVDNDEQTWEQAPEDVKETFRQLAKAAVAMISPGQDNSLGHQASPRTRLASREMRSE</sequence>
<evidence type="ECO:0000313" key="3">
    <source>
        <dbReference type="Proteomes" id="UP000436483"/>
    </source>
</evidence>
<evidence type="ECO:0000256" key="1">
    <source>
        <dbReference type="SAM" id="MobiDB-lite"/>
    </source>
</evidence>
<accession>A0A7X3SPT9</accession>
<proteinExistence type="predicted"/>
<name>A0A7X3SPT9_9HYPH</name>
<keyword evidence="3" id="KW-1185">Reference proteome</keyword>
<feature type="region of interest" description="Disordered" evidence="1">
    <location>
        <begin position="47"/>
        <end position="72"/>
    </location>
</feature>
<dbReference type="OrthoDB" id="8020383at2"/>
<reference evidence="2 3" key="2">
    <citation type="submission" date="2020-01" db="EMBL/GenBank/DDBJ databases">
        <title>Microvirga sp. nov., an arsenate reduction bacterium isolated from Tibet hotspring sediments.</title>
        <authorList>
            <person name="Xian W.-D."/>
            <person name="Li W.-J."/>
        </authorList>
    </citation>
    <scope>NUCLEOTIDE SEQUENCE [LARGE SCALE GENOMIC DNA]</scope>
    <source>
        <strain evidence="2 3">KCTC 23863</strain>
    </source>
</reference>
<comment type="caution">
    <text evidence="2">The sequence shown here is derived from an EMBL/GenBank/DDBJ whole genome shotgun (WGS) entry which is preliminary data.</text>
</comment>
<evidence type="ECO:0000313" key="2">
    <source>
        <dbReference type="EMBL" id="MXQ12469.1"/>
    </source>
</evidence>